<dbReference type="RefSeq" id="WP_066759149.1">
    <property type="nucleotide sequence ID" value="NZ_CP015199.1"/>
</dbReference>
<keyword evidence="3" id="KW-1185">Reference proteome</keyword>
<dbReference type="KEGG" id="chh:A0O34_21280"/>
<evidence type="ECO:0000313" key="3">
    <source>
        <dbReference type="Proteomes" id="UP000077824"/>
    </source>
</evidence>
<dbReference type="Proteomes" id="UP000077824">
    <property type="component" value="Chromosome"/>
</dbReference>
<feature type="signal peptide" evidence="1">
    <location>
        <begin position="1"/>
        <end position="21"/>
    </location>
</feature>
<feature type="chain" id="PRO_5008004095" evidence="1">
    <location>
        <begin position="22"/>
        <end position="356"/>
    </location>
</feature>
<reference evidence="2 3" key="1">
    <citation type="submission" date="2016-04" db="EMBL/GenBank/DDBJ databases">
        <title>Complete Genome Sequence of Chryseobacterium sp. IHBB 10212.</title>
        <authorList>
            <person name="Pal M."/>
            <person name="Swarnkar M.K."/>
            <person name="Kaushal K."/>
            <person name="Chhibber S."/>
            <person name="Singh A.K."/>
            <person name="Gulati A."/>
        </authorList>
    </citation>
    <scope>NUCLEOTIDE SEQUENCE [LARGE SCALE GENOMIC DNA]</scope>
    <source>
        <strain evidence="2 3">IHBB 10212</strain>
    </source>
</reference>
<dbReference type="EMBL" id="CP015199">
    <property type="protein sequence ID" value="ANF52897.1"/>
    <property type="molecule type" value="Genomic_DNA"/>
</dbReference>
<protein>
    <submittedName>
        <fullName evidence="2">Uncharacterized protein</fullName>
    </submittedName>
</protein>
<accession>A0A172Y0U4</accession>
<dbReference type="AlphaFoldDB" id="A0A172Y0U4"/>
<name>A0A172Y0U4_9FLAO</name>
<dbReference type="OrthoDB" id="1340656at2"/>
<organism evidence="2 3">
    <name type="scientific">Chryseobacterium glaciei</name>
    <dbReference type="NCBI Taxonomy" id="1685010"/>
    <lineage>
        <taxon>Bacteria</taxon>
        <taxon>Pseudomonadati</taxon>
        <taxon>Bacteroidota</taxon>
        <taxon>Flavobacteriia</taxon>
        <taxon>Flavobacteriales</taxon>
        <taxon>Weeksellaceae</taxon>
        <taxon>Chryseobacterium group</taxon>
        <taxon>Chryseobacterium</taxon>
    </lineage>
</organism>
<sequence length="356" mass="36228">MKKNVSTLMLIASGFLSFVNAQVGISNSNPQGTFHVDGAKDNPATGIPSVIQQANDMVVTNTGDMGVGITTPSNKLHVVASTANLNRYALIDAPAGNNNLAIMALRNTSPLAAGNFSLLGFTNSGPASGGANWGIGSIRTSTAEDFFMGNSLGGGYLERLRITSAGNVGIGTSSPTELLDVAGHTRVRTMDIVAGSNAVTPVYADSNGVLVKASPSATFGAVISSVANNVVSGGTAPLITGLVDGGGYKAVVMVGDACGDVAIAEYYVINYSASSLYSINGLGGSTGSGNTAKSPTFNQISRFSITTTWADVAGCADGGNPTALNYTLTMPSAGTINVTNNGNVMRGYRIALTRWY</sequence>
<gene>
    <name evidence="2" type="ORF">A0O34_21280</name>
</gene>
<proteinExistence type="predicted"/>
<keyword evidence="1" id="KW-0732">Signal</keyword>
<evidence type="ECO:0000313" key="2">
    <source>
        <dbReference type="EMBL" id="ANF52897.1"/>
    </source>
</evidence>
<evidence type="ECO:0000256" key="1">
    <source>
        <dbReference type="SAM" id="SignalP"/>
    </source>
</evidence>